<sequence length="110" mass="11749">MSTLKNSSWNINHANTGSNGTLSLSDNTTGTYKANGGAIKNIVWGEAWNGDTCALWVLFQESMQRDCIHIWGIEMTMAGGKGMSAFGNASPMTPTDTGYVNDNLTISPLS</sequence>
<dbReference type="Proteomes" id="UP000516305">
    <property type="component" value="Chromosome"/>
</dbReference>
<name>A0A7H0VHJ5_9FLAO</name>
<keyword evidence="2" id="KW-1185">Reference proteome</keyword>
<accession>A0A7H0VHJ5</accession>
<gene>
    <name evidence="1" type="ORF">H4K34_04960</name>
</gene>
<protein>
    <submittedName>
        <fullName evidence="1">Uncharacterized protein</fullName>
    </submittedName>
</protein>
<proteinExistence type="predicted"/>
<evidence type="ECO:0000313" key="1">
    <source>
        <dbReference type="EMBL" id="QNR25193.1"/>
    </source>
</evidence>
<dbReference type="AlphaFoldDB" id="A0A7H0VHJ5"/>
<organism evidence="1 2">
    <name type="scientific">Croceimicrobium hydrocarbonivorans</name>
    <dbReference type="NCBI Taxonomy" id="2761580"/>
    <lineage>
        <taxon>Bacteria</taxon>
        <taxon>Pseudomonadati</taxon>
        <taxon>Bacteroidota</taxon>
        <taxon>Flavobacteriia</taxon>
        <taxon>Flavobacteriales</taxon>
        <taxon>Owenweeksiaceae</taxon>
        <taxon>Croceimicrobium</taxon>
    </lineage>
</organism>
<dbReference type="RefSeq" id="WP_210759719.1">
    <property type="nucleotide sequence ID" value="NZ_CP060139.1"/>
</dbReference>
<dbReference type="EMBL" id="CP060139">
    <property type="protein sequence ID" value="QNR25193.1"/>
    <property type="molecule type" value="Genomic_DNA"/>
</dbReference>
<evidence type="ECO:0000313" key="2">
    <source>
        <dbReference type="Proteomes" id="UP000516305"/>
    </source>
</evidence>
<reference evidence="1 2" key="1">
    <citation type="submission" date="2020-08" db="EMBL/GenBank/DDBJ databases">
        <title>Croceimicrobium hydrocarbonivorans gen. nov., sp. nov., a novel marine bacterium isolated from a bacterial consortium that degrades polyethylene terephthalate.</title>
        <authorList>
            <person name="Liu R."/>
        </authorList>
    </citation>
    <scope>NUCLEOTIDE SEQUENCE [LARGE SCALE GENOMIC DNA]</scope>
    <source>
        <strain evidence="1 2">A20-9</strain>
    </source>
</reference>
<dbReference type="KEGG" id="chyd:H4K34_04960"/>